<feature type="transmembrane region" description="Helical" evidence="5">
    <location>
        <begin position="325"/>
        <end position="345"/>
    </location>
</feature>
<dbReference type="PROSITE" id="PS50850">
    <property type="entry name" value="MFS"/>
    <property type="match status" value="1"/>
</dbReference>
<keyword evidence="3 5" id="KW-1133">Transmembrane helix</keyword>
<dbReference type="SUPFAM" id="SSF103473">
    <property type="entry name" value="MFS general substrate transporter"/>
    <property type="match status" value="1"/>
</dbReference>
<evidence type="ECO:0000256" key="2">
    <source>
        <dbReference type="ARBA" id="ARBA00022692"/>
    </source>
</evidence>
<comment type="subcellular location">
    <subcellularLocation>
        <location evidence="1">Membrane</location>
        <topology evidence="1">Multi-pass membrane protein</topology>
    </subcellularLocation>
</comment>
<feature type="transmembrane region" description="Helical" evidence="5">
    <location>
        <begin position="386"/>
        <end position="410"/>
    </location>
</feature>
<keyword evidence="4 5" id="KW-0472">Membrane</keyword>
<evidence type="ECO:0000313" key="7">
    <source>
        <dbReference type="Proteomes" id="UP000694941"/>
    </source>
</evidence>
<keyword evidence="7" id="KW-1185">Reference proteome</keyword>
<evidence type="ECO:0000256" key="1">
    <source>
        <dbReference type="ARBA" id="ARBA00004141"/>
    </source>
</evidence>
<dbReference type="InterPro" id="IPR020846">
    <property type="entry name" value="MFS_dom"/>
</dbReference>
<feature type="transmembrane region" description="Helical" evidence="5">
    <location>
        <begin position="292"/>
        <end position="313"/>
    </location>
</feature>
<feature type="transmembrane region" description="Helical" evidence="5">
    <location>
        <begin position="196"/>
        <end position="216"/>
    </location>
</feature>
<evidence type="ECO:0000256" key="3">
    <source>
        <dbReference type="ARBA" id="ARBA00022989"/>
    </source>
</evidence>
<feature type="transmembrane region" description="Helical" evidence="5">
    <location>
        <begin position="32"/>
        <end position="52"/>
    </location>
</feature>
<feature type="transmembrane region" description="Helical" evidence="5">
    <location>
        <begin position="416"/>
        <end position="437"/>
    </location>
</feature>
<feature type="transmembrane region" description="Helical" evidence="5">
    <location>
        <begin position="257"/>
        <end position="280"/>
    </location>
</feature>
<feature type="transmembrane region" description="Helical" evidence="5">
    <location>
        <begin position="72"/>
        <end position="92"/>
    </location>
</feature>
<dbReference type="InterPro" id="IPR011701">
    <property type="entry name" value="MFS"/>
</dbReference>
<dbReference type="RefSeq" id="XP_022247723.1">
    <property type="nucleotide sequence ID" value="XM_022392015.1"/>
</dbReference>
<dbReference type="PANTHER" id="PTHR11662:SF279">
    <property type="entry name" value="VOLTAGE-GATED PURINE NUCLEOTIDE UNIPORTER SLC17A9"/>
    <property type="match status" value="1"/>
</dbReference>
<dbReference type="Gene3D" id="1.20.1250.20">
    <property type="entry name" value="MFS general substrate transporter like domains"/>
    <property type="match status" value="2"/>
</dbReference>
<dbReference type="InterPro" id="IPR050382">
    <property type="entry name" value="MFS_Na/Anion_cotransporter"/>
</dbReference>
<feature type="transmembrane region" description="Helical" evidence="5">
    <location>
        <begin position="99"/>
        <end position="122"/>
    </location>
</feature>
<feature type="transmembrane region" description="Helical" evidence="5">
    <location>
        <begin position="165"/>
        <end position="184"/>
    </location>
</feature>
<evidence type="ECO:0000313" key="8">
    <source>
        <dbReference type="RefSeq" id="XP_022247723.1"/>
    </source>
</evidence>
<protein>
    <submittedName>
        <fullName evidence="8">Solute carrier family 17 member 9-like isoform X1</fullName>
    </submittedName>
</protein>
<reference evidence="8" key="1">
    <citation type="submission" date="2025-08" db="UniProtKB">
        <authorList>
            <consortium name="RefSeq"/>
        </authorList>
    </citation>
    <scope>IDENTIFICATION</scope>
    <source>
        <tissue evidence="8">Muscle</tissue>
    </source>
</reference>
<feature type="domain" description="Major facilitator superfamily (MFS) profile" evidence="6">
    <location>
        <begin position="34"/>
        <end position="442"/>
    </location>
</feature>
<evidence type="ECO:0000256" key="4">
    <source>
        <dbReference type="ARBA" id="ARBA00023136"/>
    </source>
</evidence>
<dbReference type="InterPro" id="IPR036259">
    <property type="entry name" value="MFS_trans_sf"/>
</dbReference>
<accession>A0ABM1SVR7</accession>
<dbReference type="InterPro" id="IPR044777">
    <property type="entry name" value="SLC17A9-like"/>
</dbReference>
<dbReference type="CDD" id="cd17380">
    <property type="entry name" value="MFS_SLC17A9_like"/>
    <property type="match status" value="1"/>
</dbReference>
<gene>
    <name evidence="8" type="primary">LOC106462001</name>
</gene>
<dbReference type="Pfam" id="PF07690">
    <property type="entry name" value="MFS_1"/>
    <property type="match status" value="1"/>
</dbReference>
<sequence length="450" mass="49763">MKRCLYHVVEKMNPVKNEKNEGQSYWTQSERYLWLAVLFSGTSILYFARVAMPITMPTVAREYSWNKVDSGIILSCFFWGYALTQVPGGNLSDSMGGDYVLFVAAIGWSLLTFCTPDLIHIFGGPIGVIWPIVLGRSILGLCQGVHFPSVSSLLSKKLRTAEKTFFLSFVFTGAPVGMLLNGSLGSYMLNRFGWQSVFRCAGVLGLTWAVVLRYIMLTYKKASSSKECEDGKIEIESKVPVMKNSVPWGILFQSPAFWCMLFAHFAETNTFFIMMSWLPIYFSEVFPGGKGWIFNVVPWIICPVFGLIGGWVAQQLIIKGWGITLVRKLFEGCGLYPTSLLLILIGYQSSYIGALVSLAVAMGLTKLTLSGVVANPLDIAPTCAGTVYGMMNTMGAIPGFLGVYITGYILEIFQSWKMVFNFTACLNIIFCSFFLIFGTAKPIVPMSGVS</sequence>
<feature type="transmembrane region" description="Helical" evidence="5">
    <location>
        <begin position="351"/>
        <end position="374"/>
    </location>
</feature>
<organism evidence="7 8">
    <name type="scientific">Limulus polyphemus</name>
    <name type="common">Atlantic horseshoe crab</name>
    <dbReference type="NCBI Taxonomy" id="6850"/>
    <lineage>
        <taxon>Eukaryota</taxon>
        <taxon>Metazoa</taxon>
        <taxon>Ecdysozoa</taxon>
        <taxon>Arthropoda</taxon>
        <taxon>Chelicerata</taxon>
        <taxon>Merostomata</taxon>
        <taxon>Xiphosura</taxon>
        <taxon>Limulidae</taxon>
        <taxon>Limulus</taxon>
    </lineage>
</organism>
<proteinExistence type="predicted"/>
<dbReference type="GeneID" id="106462001"/>
<dbReference type="Proteomes" id="UP000694941">
    <property type="component" value="Unplaced"/>
</dbReference>
<keyword evidence="2 5" id="KW-0812">Transmembrane</keyword>
<evidence type="ECO:0000256" key="5">
    <source>
        <dbReference type="SAM" id="Phobius"/>
    </source>
</evidence>
<name>A0ABM1SVR7_LIMPO</name>
<dbReference type="PANTHER" id="PTHR11662">
    <property type="entry name" value="SOLUTE CARRIER FAMILY 17"/>
    <property type="match status" value="1"/>
</dbReference>
<evidence type="ECO:0000259" key="6">
    <source>
        <dbReference type="PROSITE" id="PS50850"/>
    </source>
</evidence>